<geneLocation type="plasmid" evidence="3 4">
    <name>pXCEL01</name>
</geneLocation>
<feature type="region of interest" description="Disordered" evidence="1">
    <location>
        <begin position="28"/>
        <end position="89"/>
    </location>
</feature>
<gene>
    <name evidence="3" type="ORF">Xcel_3441</name>
</gene>
<dbReference type="AlphaFoldDB" id="D1C0X4"/>
<keyword evidence="4" id="KW-1185">Reference proteome</keyword>
<dbReference type="KEGG" id="xce:Xcel_3441"/>
<dbReference type="Proteomes" id="UP000002255">
    <property type="component" value="Plasmid pXCEL01"/>
</dbReference>
<name>D1C0X4_XYLCX</name>
<organism evidence="3 4">
    <name type="scientific">Xylanimonas cellulosilytica (strain DSM 15894 / JCM 12276 / CECT 5975 / KCTC 9989 / LMG 20990 / NBRC 107835 / XIL07)</name>
    <dbReference type="NCBI Taxonomy" id="446471"/>
    <lineage>
        <taxon>Bacteria</taxon>
        <taxon>Bacillati</taxon>
        <taxon>Actinomycetota</taxon>
        <taxon>Actinomycetes</taxon>
        <taxon>Micrococcales</taxon>
        <taxon>Promicromonosporaceae</taxon>
        <taxon>Xylanimonas</taxon>
    </lineage>
</organism>
<evidence type="ECO:0000256" key="1">
    <source>
        <dbReference type="SAM" id="MobiDB-lite"/>
    </source>
</evidence>
<proteinExistence type="predicted"/>
<evidence type="ECO:0000313" key="3">
    <source>
        <dbReference type="EMBL" id="ACZ32440.1"/>
    </source>
</evidence>
<evidence type="ECO:0000313" key="4">
    <source>
        <dbReference type="Proteomes" id="UP000002255"/>
    </source>
</evidence>
<reference evidence="3 4" key="1">
    <citation type="journal article" date="2010" name="Stand. Genomic Sci.">
        <title>Complete genome sequence of Xylanimonas cellulosilytica type strain (XIL07).</title>
        <authorList>
            <person name="Foster B."/>
            <person name="Pukall R."/>
            <person name="Abt B."/>
            <person name="Nolan M."/>
            <person name="Glavina Del Rio T."/>
            <person name="Chen F."/>
            <person name="Lucas S."/>
            <person name="Tice H."/>
            <person name="Pitluck S."/>
            <person name="Cheng J.-F."/>
            <person name="Chertkov O."/>
            <person name="Brettin T."/>
            <person name="Han C."/>
            <person name="Detter J.C."/>
            <person name="Bruce D."/>
            <person name="Goodwin L."/>
            <person name="Ivanova N."/>
            <person name="Mavromatis K."/>
            <person name="Pati A."/>
            <person name="Mikhailova N."/>
            <person name="Chen A."/>
            <person name="Palaniappan K."/>
            <person name="Land M."/>
            <person name="Hauser L."/>
            <person name="Chang Y.-J."/>
            <person name="Jeffries C.D."/>
            <person name="Chain P."/>
            <person name="Rohde M."/>
            <person name="Goeker M."/>
            <person name="Bristow J."/>
            <person name="Eisen J.A."/>
            <person name="Markowitz V."/>
            <person name="Hugenholtz P."/>
            <person name="Kyrpides N.C."/>
            <person name="Klenk H.-P."/>
            <person name="Lapidus A."/>
        </authorList>
    </citation>
    <scope>NUCLEOTIDE SEQUENCE [LARGE SCALE GENOMIC DNA]</scope>
    <source>
        <strain evidence="4">DSM 15894 / CECT 5975 / LMG 20990 / XIL07</strain>
        <plasmid evidence="4">Plasmid pXCEL01</plasmid>
    </source>
</reference>
<sequence>MRRVAKPLLLVMIVAVALWFMQDHSKHPAEPKATATAPTMAATTPPSVSTPSPSVPAPSPSSTPDNAEVPASSTVDEGEHEGDVVDPTAAAVPRDATQRARFATYEQAAVDFLTVFARPAAGVTREQWWSKVSPHLDEVAVDAYEGTDPATVPFTTVTGPAVILPTDAPADLLMLARVPTDVGFYRVEMTTSPDGIRISRVTPEGAGQ</sequence>
<accession>D1C0X4</accession>
<feature type="chain" id="PRO_5039690243" evidence="2">
    <location>
        <begin position="26"/>
        <end position="208"/>
    </location>
</feature>
<feature type="signal peptide" evidence="2">
    <location>
        <begin position="1"/>
        <end position="25"/>
    </location>
</feature>
<dbReference type="HOGENOM" id="CLU_1320462_0_0_11"/>
<protein>
    <submittedName>
        <fullName evidence="3">Uncharacterized protein</fullName>
    </submittedName>
</protein>
<keyword evidence="2" id="KW-0732">Signal</keyword>
<evidence type="ECO:0000256" key="2">
    <source>
        <dbReference type="SAM" id="SignalP"/>
    </source>
</evidence>
<keyword evidence="3" id="KW-0614">Plasmid</keyword>
<feature type="compositionally biased region" description="Low complexity" evidence="1">
    <location>
        <begin position="31"/>
        <end position="52"/>
    </location>
</feature>
<dbReference type="EMBL" id="CP001822">
    <property type="protein sequence ID" value="ACZ32440.1"/>
    <property type="molecule type" value="Genomic_DNA"/>
</dbReference>